<dbReference type="EMBL" id="JH668691">
    <property type="protein sequence ID" value="KAG6460719.1"/>
    <property type="molecule type" value="Genomic_DNA"/>
</dbReference>
<proteinExistence type="predicted"/>
<feature type="signal peptide" evidence="1">
    <location>
        <begin position="1"/>
        <end position="18"/>
    </location>
</feature>
<dbReference type="Proteomes" id="UP000791440">
    <property type="component" value="Unassembled WGS sequence"/>
</dbReference>
<reference evidence="2" key="1">
    <citation type="journal article" date="2016" name="Insect Biochem. Mol. Biol.">
        <title>Multifaceted biological insights from a draft genome sequence of the tobacco hornworm moth, Manduca sexta.</title>
        <authorList>
            <person name="Kanost M.R."/>
            <person name="Arrese E.L."/>
            <person name="Cao X."/>
            <person name="Chen Y.R."/>
            <person name="Chellapilla S."/>
            <person name="Goldsmith M.R."/>
            <person name="Grosse-Wilde E."/>
            <person name="Heckel D.G."/>
            <person name="Herndon N."/>
            <person name="Jiang H."/>
            <person name="Papanicolaou A."/>
            <person name="Qu J."/>
            <person name="Soulages J.L."/>
            <person name="Vogel H."/>
            <person name="Walters J."/>
            <person name="Waterhouse R.M."/>
            <person name="Ahn S.J."/>
            <person name="Almeida F.C."/>
            <person name="An C."/>
            <person name="Aqrawi P."/>
            <person name="Bretschneider A."/>
            <person name="Bryant W.B."/>
            <person name="Bucks S."/>
            <person name="Chao H."/>
            <person name="Chevignon G."/>
            <person name="Christen J.M."/>
            <person name="Clarke D.F."/>
            <person name="Dittmer N.T."/>
            <person name="Ferguson L.C.F."/>
            <person name="Garavelou S."/>
            <person name="Gordon K.H.J."/>
            <person name="Gunaratna R.T."/>
            <person name="Han Y."/>
            <person name="Hauser F."/>
            <person name="He Y."/>
            <person name="Heidel-Fischer H."/>
            <person name="Hirsh A."/>
            <person name="Hu Y."/>
            <person name="Jiang H."/>
            <person name="Kalra D."/>
            <person name="Klinner C."/>
            <person name="Konig C."/>
            <person name="Kovar C."/>
            <person name="Kroll A.R."/>
            <person name="Kuwar S.S."/>
            <person name="Lee S.L."/>
            <person name="Lehman R."/>
            <person name="Li K."/>
            <person name="Li Z."/>
            <person name="Liang H."/>
            <person name="Lovelace S."/>
            <person name="Lu Z."/>
            <person name="Mansfield J.H."/>
            <person name="McCulloch K.J."/>
            <person name="Mathew T."/>
            <person name="Morton B."/>
            <person name="Muzny D.M."/>
            <person name="Neunemann D."/>
            <person name="Ongeri F."/>
            <person name="Pauchet Y."/>
            <person name="Pu L.L."/>
            <person name="Pyrousis I."/>
            <person name="Rao X.J."/>
            <person name="Redding A."/>
            <person name="Roesel C."/>
            <person name="Sanchez-Gracia A."/>
            <person name="Schaack S."/>
            <person name="Shukla A."/>
            <person name="Tetreau G."/>
            <person name="Wang Y."/>
            <person name="Xiong G.H."/>
            <person name="Traut W."/>
            <person name="Walsh T.K."/>
            <person name="Worley K.C."/>
            <person name="Wu D."/>
            <person name="Wu W."/>
            <person name="Wu Y.Q."/>
            <person name="Zhang X."/>
            <person name="Zou Z."/>
            <person name="Zucker H."/>
            <person name="Briscoe A.D."/>
            <person name="Burmester T."/>
            <person name="Clem R.J."/>
            <person name="Feyereisen R."/>
            <person name="Grimmelikhuijzen C.J.P."/>
            <person name="Hamodrakas S.J."/>
            <person name="Hansson B.S."/>
            <person name="Huguet E."/>
            <person name="Jermiin L.S."/>
            <person name="Lan Q."/>
            <person name="Lehman H.K."/>
            <person name="Lorenzen M."/>
            <person name="Merzendorfer H."/>
            <person name="Michalopoulos I."/>
            <person name="Morton D.B."/>
            <person name="Muthukrishnan S."/>
            <person name="Oakeshott J.G."/>
            <person name="Palmer W."/>
            <person name="Park Y."/>
            <person name="Passarelli A.L."/>
            <person name="Rozas J."/>
            <person name="Schwartz L.M."/>
            <person name="Smith W."/>
            <person name="Southgate A."/>
            <person name="Vilcinskas A."/>
            <person name="Vogt R."/>
            <person name="Wang P."/>
            <person name="Werren J."/>
            <person name="Yu X.Q."/>
            <person name="Zhou J.J."/>
            <person name="Brown S.J."/>
            <person name="Scherer S.E."/>
            <person name="Richards S."/>
            <person name="Blissard G.W."/>
        </authorList>
    </citation>
    <scope>NUCLEOTIDE SEQUENCE</scope>
</reference>
<keyword evidence="1" id="KW-0732">Signal</keyword>
<evidence type="ECO:0000313" key="3">
    <source>
        <dbReference type="Proteomes" id="UP000791440"/>
    </source>
</evidence>
<name>A0A921ZNX7_MANSE</name>
<feature type="chain" id="PRO_5037021791" evidence="1">
    <location>
        <begin position="19"/>
        <end position="42"/>
    </location>
</feature>
<reference evidence="2" key="2">
    <citation type="submission" date="2020-12" db="EMBL/GenBank/DDBJ databases">
        <authorList>
            <person name="Kanost M."/>
        </authorList>
    </citation>
    <scope>NUCLEOTIDE SEQUENCE</scope>
</reference>
<sequence length="42" mass="4498">MLLFLLNILNSFINCHLGVLSVAAPNDARPRTTLGFGGTIVK</sequence>
<evidence type="ECO:0000256" key="1">
    <source>
        <dbReference type="SAM" id="SignalP"/>
    </source>
</evidence>
<accession>A0A921ZNX7</accession>
<protein>
    <submittedName>
        <fullName evidence="2">Uncharacterized protein</fullName>
    </submittedName>
</protein>
<comment type="caution">
    <text evidence="2">The sequence shown here is derived from an EMBL/GenBank/DDBJ whole genome shotgun (WGS) entry which is preliminary data.</text>
</comment>
<keyword evidence="3" id="KW-1185">Reference proteome</keyword>
<organism evidence="2 3">
    <name type="scientific">Manduca sexta</name>
    <name type="common">Tobacco hawkmoth</name>
    <name type="synonym">Tobacco hornworm</name>
    <dbReference type="NCBI Taxonomy" id="7130"/>
    <lineage>
        <taxon>Eukaryota</taxon>
        <taxon>Metazoa</taxon>
        <taxon>Ecdysozoa</taxon>
        <taxon>Arthropoda</taxon>
        <taxon>Hexapoda</taxon>
        <taxon>Insecta</taxon>
        <taxon>Pterygota</taxon>
        <taxon>Neoptera</taxon>
        <taxon>Endopterygota</taxon>
        <taxon>Lepidoptera</taxon>
        <taxon>Glossata</taxon>
        <taxon>Ditrysia</taxon>
        <taxon>Bombycoidea</taxon>
        <taxon>Sphingidae</taxon>
        <taxon>Sphinginae</taxon>
        <taxon>Sphingini</taxon>
        <taxon>Manduca</taxon>
    </lineage>
</organism>
<gene>
    <name evidence="2" type="ORF">O3G_MSEX012155</name>
</gene>
<dbReference type="AlphaFoldDB" id="A0A921ZNX7"/>
<evidence type="ECO:0000313" key="2">
    <source>
        <dbReference type="EMBL" id="KAG6460719.1"/>
    </source>
</evidence>